<dbReference type="GO" id="GO:0016020">
    <property type="term" value="C:membrane"/>
    <property type="evidence" value="ECO:0007669"/>
    <property type="project" value="UniProtKB-SubCell"/>
</dbReference>
<dbReference type="InterPro" id="IPR050121">
    <property type="entry name" value="Cytochrome_P450_monoxygenase"/>
</dbReference>
<sequence>MELPPVVFALLKACGCAAALLLLHGLIWLVNLLVVAPVFDPLNELPGESGQFFQSHLDDVADPQLSPDTHERWKKAFGKTFRFHGFGRHDYRLMTFDFRAISHILTSTVYEKPWQTRTIMSRLIGRGIISMEGHEHKVQRKLIGPAFTPQSMKELAPIFYSKAEELCDFWDNELSSKEVPEQGSSKGDLTVDVTIGLGRAMFDAMGLGGFDYDFNSLVDDTRPDHQPYRKMFNVVDQGISPRDVVDLFFPFFRKFYPSEKTVTIEESTKDIRRLGKKIIERKRAELEIDDSDAKDILSLLVKANLSSNPSSRLSDKDLLDQCSTFLFAGTDSVAIGLSWALRQLATHPDIQTQLFDELKASQQAKGIDGYNSDNSDDSGFVEGPSMRGTHNHTAWAKSLDTLPLLDRVVRETLRVSPPVHSTIRVATKDDEIVLSEPISIGGQESNTFRIRKGTYIHIPIEGINFAEDIWGADAREFNPDRWKKLPDVVCALPGIGNVLSFGYGPHSCLGHRFAVSEMKVFLATLVLRFEFAPVKGLHIKKWNSFVTRPFVESIGSDKPQLPLHLLRRS</sequence>
<evidence type="ECO:0000313" key="17">
    <source>
        <dbReference type="Proteomes" id="UP000298030"/>
    </source>
</evidence>
<evidence type="ECO:0000256" key="14">
    <source>
        <dbReference type="RuleBase" id="RU000461"/>
    </source>
</evidence>
<evidence type="ECO:0000256" key="11">
    <source>
        <dbReference type="ARBA" id="ARBA00023033"/>
    </source>
</evidence>
<dbReference type="EMBL" id="QPFP01000002">
    <property type="protein sequence ID" value="TEB39126.1"/>
    <property type="molecule type" value="Genomic_DNA"/>
</dbReference>
<keyword evidence="12" id="KW-0472">Membrane</keyword>
<gene>
    <name evidence="16" type="ORF">FA13DRAFT_1761172</name>
</gene>
<dbReference type="SUPFAM" id="SSF48264">
    <property type="entry name" value="Cytochrome P450"/>
    <property type="match status" value="1"/>
</dbReference>
<dbReference type="GO" id="GO:0005506">
    <property type="term" value="F:iron ion binding"/>
    <property type="evidence" value="ECO:0007669"/>
    <property type="project" value="InterPro"/>
</dbReference>
<evidence type="ECO:0000256" key="12">
    <source>
        <dbReference type="ARBA" id="ARBA00023136"/>
    </source>
</evidence>
<dbReference type="AlphaFoldDB" id="A0A4Y7TY72"/>
<dbReference type="CDD" id="cd11069">
    <property type="entry name" value="CYP_FUM15-like"/>
    <property type="match status" value="1"/>
</dbReference>
<dbReference type="PANTHER" id="PTHR24305">
    <property type="entry name" value="CYTOCHROME P450"/>
    <property type="match status" value="1"/>
</dbReference>
<evidence type="ECO:0000256" key="15">
    <source>
        <dbReference type="SAM" id="MobiDB-lite"/>
    </source>
</evidence>
<dbReference type="InterPro" id="IPR036396">
    <property type="entry name" value="Cyt_P450_sf"/>
</dbReference>
<evidence type="ECO:0000256" key="7">
    <source>
        <dbReference type="ARBA" id="ARBA00022723"/>
    </source>
</evidence>
<dbReference type="Proteomes" id="UP000298030">
    <property type="component" value="Unassembled WGS sequence"/>
</dbReference>
<keyword evidence="11 14" id="KW-0503">Monooxygenase</keyword>
<reference evidence="16 17" key="1">
    <citation type="journal article" date="2019" name="Nat. Ecol. Evol.">
        <title>Megaphylogeny resolves global patterns of mushroom evolution.</title>
        <authorList>
            <person name="Varga T."/>
            <person name="Krizsan K."/>
            <person name="Foldi C."/>
            <person name="Dima B."/>
            <person name="Sanchez-Garcia M."/>
            <person name="Sanchez-Ramirez S."/>
            <person name="Szollosi G.J."/>
            <person name="Szarkandi J.G."/>
            <person name="Papp V."/>
            <person name="Albert L."/>
            <person name="Andreopoulos W."/>
            <person name="Angelini C."/>
            <person name="Antonin V."/>
            <person name="Barry K.W."/>
            <person name="Bougher N.L."/>
            <person name="Buchanan P."/>
            <person name="Buyck B."/>
            <person name="Bense V."/>
            <person name="Catcheside P."/>
            <person name="Chovatia M."/>
            <person name="Cooper J."/>
            <person name="Damon W."/>
            <person name="Desjardin D."/>
            <person name="Finy P."/>
            <person name="Geml J."/>
            <person name="Haridas S."/>
            <person name="Hughes K."/>
            <person name="Justo A."/>
            <person name="Karasinski D."/>
            <person name="Kautmanova I."/>
            <person name="Kiss B."/>
            <person name="Kocsube S."/>
            <person name="Kotiranta H."/>
            <person name="LaButti K.M."/>
            <person name="Lechner B.E."/>
            <person name="Liimatainen K."/>
            <person name="Lipzen A."/>
            <person name="Lukacs Z."/>
            <person name="Mihaltcheva S."/>
            <person name="Morgado L.N."/>
            <person name="Niskanen T."/>
            <person name="Noordeloos M.E."/>
            <person name="Ohm R.A."/>
            <person name="Ortiz-Santana B."/>
            <person name="Ovrebo C."/>
            <person name="Racz N."/>
            <person name="Riley R."/>
            <person name="Savchenko A."/>
            <person name="Shiryaev A."/>
            <person name="Soop K."/>
            <person name="Spirin V."/>
            <person name="Szebenyi C."/>
            <person name="Tomsovsky M."/>
            <person name="Tulloss R.E."/>
            <person name="Uehling J."/>
            <person name="Grigoriev I.V."/>
            <person name="Vagvolgyi C."/>
            <person name="Papp T."/>
            <person name="Martin F.M."/>
            <person name="Miettinen O."/>
            <person name="Hibbett D.S."/>
            <person name="Nagy L.G."/>
        </authorList>
    </citation>
    <scope>NUCLEOTIDE SEQUENCE [LARGE SCALE GENOMIC DNA]</scope>
    <source>
        <strain evidence="16 17">FP101781</strain>
    </source>
</reference>
<evidence type="ECO:0000256" key="4">
    <source>
        <dbReference type="ARBA" id="ARBA00010617"/>
    </source>
</evidence>
<dbReference type="InterPro" id="IPR001128">
    <property type="entry name" value="Cyt_P450"/>
</dbReference>
<keyword evidence="6" id="KW-0812">Transmembrane</keyword>
<comment type="pathway">
    <text evidence="3">Secondary metabolite biosynthesis; terpenoid biosynthesis.</text>
</comment>
<evidence type="ECO:0000256" key="1">
    <source>
        <dbReference type="ARBA" id="ARBA00001971"/>
    </source>
</evidence>
<evidence type="ECO:0000256" key="6">
    <source>
        <dbReference type="ARBA" id="ARBA00022692"/>
    </source>
</evidence>
<evidence type="ECO:0000313" key="16">
    <source>
        <dbReference type="EMBL" id="TEB39126.1"/>
    </source>
</evidence>
<evidence type="ECO:0000256" key="2">
    <source>
        <dbReference type="ARBA" id="ARBA00004370"/>
    </source>
</evidence>
<evidence type="ECO:0000256" key="13">
    <source>
        <dbReference type="PIRSR" id="PIRSR602401-1"/>
    </source>
</evidence>
<proteinExistence type="inferred from homology"/>
<keyword evidence="5 13" id="KW-0349">Heme</keyword>
<dbReference type="GO" id="GO:0020037">
    <property type="term" value="F:heme binding"/>
    <property type="evidence" value="ECO:0007669"/>
    <property type="project" value="InterPro"/>
</dbReference>
<evidence type="ECO:0000256" key="10">
    <source>
        <dbReference type="ARBA" id="ARBA00023004"/>
    </source>
</evidence>
<organism evidence="16 17">
    <name type="scientific">Coprinellus micaceus</name>
    <name type="common">Glistening ink-cap mushroom</name>
    <name type="synonym">Coprinus micaceus</name>
    <dbReference type="NCBI Taxonomy" id="71717"/>
    <lineage>
        <taxon>Eukaryota</taxon>
        <taxon>Fungi</taxon>
        <taxon>Dikarya</taxon>
        <taxon>Basidiomycota</taxon>
        <taxon>Agaricomycotina</taxon>
        <taxon>Agaricomycetes</taxon>
        <taxon>Agaricomycetidae</taxon>
        <taxon>Agaricales</taxon>
        <taxon>Agaricineae</taxon>
        <taxon>Psathyrellaceae</taxon>
        <taxon>Coprinellus</taxon>
    </lineage>
</organism>
<evidence type="ECO:0000256" key="8">
    <source>
        <dbReference type="ARBA" id="ARBA00022989"/>
    </source>
</evidence>
<keyword evidence="7 13" id="KW-0479">Metal-binding</keyword>
<evidence type="ECO:0000256" key="3">
    <source>
        <dbReference type="ARBA" id="ARBA00004721"/>
    </source>
</evidence>
<keyword evidence="17" id="KW-1185">Reference proteome</keyword>
<comment type="caution">
    <text evidence="16">The sequence shown here is derived from an EMBL/GenBank/DDBJ whole genome shotgun (WGS) entry which is preliminary data.</text>
</comment>
<dbReference type="PROSITE" id="PS00086">
    <property type="entry name" value="CYTOCHROME_P450"/>
    <property type="match status" value="1"/>
</dbReference>
<dbReference type="PRINTS" id="PR00385">
    <property type="entry name" value="P450"/>
</dbReference>
<dbReference type="GO" id="GO:0004497">
    <property type="term" value="F:monooxygenase activity"/>
    <property type="evidence" value="ECO:0007669"/>
    <property type="project" value="UniProtKB-KW"/>
</dbReference>
<comment type="similarity">
    <text evidence="4 14">Belongs to the cytochrome P450 family.</text>
</comment>
<keyword evidence="10 13" id="KW-0408">Iron</keyword>
<evidence type="ECO:0000256" key="5">
    <source>
        <dbReference type="ARBA" id="ARBA00022617"/>
    </source>
</evidence>
<dbReference type="PANTHER" id="PTHR24305:SF166">
    <property type="entry name" value="CYTOCHROME P450 12A4, MITOCHONDRIAL-RELATED"/>
    <property type="match status" value="1"/>
</dbReference>
<comment type="cofactor">
    <cofactor evidence="1 13">
        <name>heme</name>
        <dbReference type="ChEBI" id="CHEBI:30413"/>
    </cofactor>
</comment>
<dbReference type="InterPro" id="IPR017972">
    <property type="entry name" value="Cyt_P450_CS"/>
</dbReference>
<comment type="subcellular location">
    <subcellularLocation>
        <location evidence="2">Membrane</location>
    </subcellularLocation>
</comment>
<name>A0A4Y7TY72_COPMI</name>
<dbReference type="PRINTS" id="PR00463">
    <property type="entry name" value="EP450I"/>
</dbReference>
<dbReference type="OrthoDB" id="1470350at2759"/>
<dbReference type="GO" id="GO:0016705">
    <property type="term" value="F:oxidoreductase activity, acting on paired donors, with incorporation or reduction of molecular oxygen"/>
    <property type="evidence" value="ECO:0007669"/>
    <property type="project" value="InterPro"/>
</dbReference>
<dbReference type="InterPro" id="IPR002401">
    <property type="entry name" value="Cyt_P450_E_grp-I"/>
</dbReference>
<keyword evidence="9 14" id="KW-0560">Oxidoreductase</keyword>
<keyword evidence="8" id="KW-1133">Transmembrane helix</keyword>
<dbReference type="STRING" id="71717.A0A4Y7TY72"/>
<feature type="region of interest" description="Disordered" evidence="15">
    <location>
        <begin position="366"/>
        <end position="387"/>
    </location>
</feature>
<dbReference type="Gene3D" id="1.10.630.10">
    <property type="entry name" value="Cytochrome P450"/>
    <property type="match status" value="1"/>
</dbReference>
<protein>
    <submittedName>
        <fullName evidence="16">Cytochrome P450</fullName>
    </submittedName>
</protein>
<feature type="binding site" description="axial binding residue" evidence="13">
    <location>
        <position position="508"/>
    </location>
    <ligand>
        <name>heme</name>
        <dbReference type="ChEBI" id="CHEBI:30413"/>
    </ligand>
    <ligandPart>
        <name>Fe</name>
        <dbReference type="ChEBI" id="CHEBI:18248"/>
    </ligandPart>
</feature>
<dbReference type="Pfam" id="PF00067">
    <property type="entry name" value="p450"/>
    <property type="match status" value="2"/>
</dbReference>
<accession>A0A4Y7TY72</accession>
<evidence type="ECO:0000256" key="9">
    <source>
        <dbReference type="ARBA" id="ARBA00023002"/>
    </source>
</evidence>